<proteinExistence type="predicted"/>
<dbReference type="Proteomes" id="UP000197032">
    <property type="component" value="Unassembled WGS sequence"/>
</dbReference>
<reference evidence="2" key="1">
    <citation type="journal article" date="2017" name="Appl. Environ. Microbiol.">
        <title>Genomic analysis of Calderihabitans maritimus KKC1, a thermophilic hydrogenogenic carboxydotrophic bacterium isolated from marine sediment.</title>
        <authorList>
            <person name="Omae K."/>
            <person name="Yoneda Y."/>
            <person name="Fukuyama Y."/>
            <person name="Yoshida T."/>
            <person name="Sako Y."/>
        </authorList>
    </citation>
    <scope>NUCLEOTIDE SEQUENCE [LARGE SCALE GENOMIC DNA]</scope>
    <source>
        <strain evidence="2">KKC1</strain>
    </source>
</reference>
<comment type="caution">
    <text evidence="1">The sequence shown here is derived from an EMBL/GenBank/DDBJ whole genome shotgun (WGS) entry which is preliminary data.</text>
</comment>
<evidence type="ECO:0000313" key="1">
    <source>
        <dbReference type="EMBL" id="GAW90949.1"/>
    </source>
</evidence>
<organism evidence="1 2">
    <name type="scientific">Calderihabitans maritimus</name>
    <dbReference type="NCBI Taxonomy" id="1246530"/>
    <lineage>
        <taxon>Bacteria</taxon>
        <taxon>Bacillati</taxon>
        <taxon>Bacillota</taxon>
        <taxon>Clostridia</taxon>
        <taxon>Neomoorellales</taxon>
        <taxon>Calderihabitantaceae</taxon>
        <taxon>Calderihabitans</taxon>
    </lineage>
</organism>
<sequence>MVVIFPAFTCYLNSIKKAYQRGVNLSDEILCFFTVKTKNG</sequence>
<protein>
    <submittedName>
        <fullName evidence="1">Uncharacterized protein</fullName>
    </submittedName>
</protein>
<evidence type="ECO:0000313" key="2">
    <source>
        <dbReference type="Proteomes" id="UP000197032"/>
    </source>
</evidence>
<gene>
    <name evidence="1" type="ORF">KKC1_01110</name>
</gene>
<dbReference type="AlphaFoldDB" id="A0A1Z5HN52"/>
<keyword evidence="2" id="KW-1185">Reference proteome</keyword>
<dbReference type="EMBL" id="BDGJ01000002">
    <property type="protein sequence ID" value="GAW90949.1"/>
    <property type="molecule type" value="Genomic_DNA"/>
</dbReference>
<accession>A0A1Z5HN52</accession>
<name>A0A1Z5HN52_9FIRM</name>